<dbReference type="Proteomes" id="UP001218218">
    <property type="component" value="Unassembled WGS sequence"/>
</dbReference>
<dbReference type="InterPro" id="IPR041078">
    <property type="entry name" value="Plavaka"/>
</dbReference>
<dbReference type="AlphaFoldDB" id="A0AAD7A2A4"/>
<evidence type="ECO:0000256" key="1">
    <source>
        <dbReference type="SAM" id="MobiDB-lite"/>
    </source>
</evidence>
<feature type="region of interest" description="Disordered" evidence="1">
    <location>
        <begin position="93"/>
        <end position="114"/>
    </location>
</feature>
<organism evidence="2 3">
    <name type="scientific">Mycena albidolilacea</name>
    <dbReference type="NCBI Taxonomy" id="1033008"/>
    <lineage>
        <taxon>Eukaryota</taxon>
        <taxon>Fungi</taxon>
        <taxon>Dikarya</taxon>
        <taxon>Basidiomycota</taxon>
        <taxon>Agaricomycotina</taxon>
        <taxon>Agaricomycetes</taxon>
        <taxon>Agaricomycetidae</taxon>
        <taxon>Agaricales</taxon>
        <taxon>Marasmiineae</taxon>
        <taxon>Mycenaceae</taxon>
        <taxon>Mycena</taxon>
    </lineage>
</organism>
<dbReference type="Pfam" id="PF18759">
    <property type="entry name" value="Plavaka"/>
    <property type="match status" value="1"/>
</dbReference>
<accession>A0AAD7A2A4</accession>
<name>A0AAD7A2A4_9AGAR</name>
<protein>
    <recommendedName>
        <fullName evidence="4">Transposase</fullName>
    </recommendedName>
</protein>
<feature type="compositionally biased region" description="Basic residues" evidence="1">
    <location>
        <begin position="42"/>
        <end position="51"/>
    </location>
</feature>
<evidence type="ECO:0000313" key="2">
    <source>
        <dbReference type="EMBL" id="KAJ7347931.1"/>
    </source>
</evidence>
<feature type="region of interest" description="Disordered" evidence="1">
    <location>
        <begin position="40"/>
        <end position="62"/>
    </location>
</feature>
<evidence type="ECO:0008006" key="4">
    <source>
        <dbReference type="Google" id="ProtNLM"/>
    </source>
</evidence>
<reference evidence="2" key="1">
    <citation type="submission" date="2023-03" db="EMBL/GenBank/DDBJ databases">
        <title>Massive genome expansion in bonnet fungi (Mycena s.s.) driven by repeated elements and novel gene families across ecological guilds.</title>
        <authorList>
            <consortium name="Lawrence Berkeley National Laboratory"/>
            <person name="Harder C.B."/>
            <person name="Miyauchi S."/>
            <person name="Viragh M."/>
            <person name="Kuo A."/>
            <person name="Thoen E."/>
            <person name="Andreopoulos B."/>
            <person name="Lu D."/>
            <person name="Skrede I."/>
            <person name="Drula E."/>
            <person name="Henrissat B."/>
            <person name="Morin E."/>
            <person name="Kohler A."/>
            <person name="Barry K."/>
            <person name="LaButti K."/>
            <person name="Morin E."/>
            <person name="Salamov A."/>
            <person name="Lipzen A."/>
            <person name="Mereny Z."/>
            <person name="Hegedus B."/>
            <person name="Baldrian P."/>
            <person name="Stursova M."/>
            <person name="Weitz H."/>
            <person name="Taylor A."/>
            <person name="Grigoriev I.V."/>
            <person name="Nagy L.G."/>
            <person name="Martin F."/>
            <person name="Kauserud H."/>
        </authorList>
    </citation>
    <scope>NUCLEOTIDE SEQUENCE</scope>
    <source>
        <strain evidence="2">CBHHK002</strain>
    </source>
</reference>
<sequence length="872" mass="100212">MPRAAKVVEYVCAWCNRKFTGQGFSNHEEACERRTRIENETKKRRRQRKARREQLEDIPVSGEHNPASTFYIKTVPHPHNESGTTSYILLDGGDLPGDTPGPEQVAAHPQPSVPSPACKAWAPFRTRADFEYAESVVLPNMPRKWVDTQLAGIQAGWSNSPSNITFRNYEHMEKSLAAARKYVVQFQRGEVEADFQGTTYRFEFQYRDPWQFDEHIHWYPAQKFVCKDGVEIRLFDEAYTGNKWWNIQNSLPHIPRMPHCYVPLSLWLDKGTVTKRVRKHPVLLRPLFLPSNIRNASGNGGGILFAYMVMPIDPADPSDRNAAQTLAWAQFKREVMHKVFKIIFAPLLGPAKHGELLTCGDGIQRVCYPGVPITSIDGEEACSVSACRAALANFPCPRCLVHHNDLDKICKTFPLRTTETMKQFYEDAIAAPTKTESERILQSVGLHATENFFWSLPNSDPYSANSYDLLHSDESGKWGKHLWVLLLEVLKENGFKGRLTLNLGKIPRWPNLKHFPNVTTEDYTDGQAFLDILKEFICILPCIVQLLPADSALIHCIQFYQLYRFLIGLECITEDMIARLRKYMAKYEKYCKLVKDQYGKDFRYYKQHACTHVIPDIEDKGPPAGYSTRPGEGFHQEVKEAFNQTNFKNTDPQLARIDENKEAFARIRMAIDEYDALHSVAQEEDMFDEDASDVQWTLGSPLKWTTAEQLQQDLKDKNFAAKLRVFLNDFVIKPHRCIRLKYQSCVNWTEKTDILRCNPNFHNNRRYDHVLVNDKPEDLTVAHLVQLLRCRLPDKSLHDIAVVRMLKPSKWVPKTKWAAGCRVYDEEKALSFVMAKYLIRGAHMIPVFEASKPSLTFLNDLIDGDMFLRAGN</sequence>
<gene>
    <name evidence="2" type="ORF">DFH08DRAFT_914422</name>
</gene>
<evidence type="ECO:0000313" key="3">
    <source>
        <dbReference type="Proteomes" id="UP001218218"/>
    </source>
</evidence>
<keyword evidence="3" id="KW-1185">Reference proteome</keyword>
<feature type="compositionally biased region" description="Low complexity" evidence="1">
    <location>
        <begin position="93"/>
        <end position="102"/>
    </location>
</feature>
<comment type="caution">
    <text evidence="2">The sequence shown here is derived from an EMBL/GenBank/DDBJ whole genome shotgun (WGS) entry which is preliminary data.</text>
</comment>
<proteinExistence type="predicted"/>
<dbReference type="EMBL" id="JARIHO010000018">
    <property type="protein sequence ID" value="KAJ7347931.1"/>
    <property type="molecule type" value="Genomic_DNA"/>
</dbReference>